<dbReference type="EMBL" id="JBBJUP010000005">
    <property type="protein sequence ID" value="MEJ8278932.1"/>
    <property type="molecule type" value="Genomic_DNA"/>
</dbReference>
<gene>
    <name evidence="1" type="ORF">WJX68_08325</name>
</gene>
<protein>
    <submittedName>
        <fullName evidence="1">DUF2877 domain-containing protein</fullName>
    </submittedName>
</protein>
<reference evidence="1 2" key="1">
    <citation type="submission" date="2024-03" db="EMBL/GenBank/DDBJ databases">
        <title>Draft genome sequence of Pseudonocardia sp. DW16-2.</title>
        <authorList>
            <person name="Duangmal K."/>
        </authorList>
    </citation>
    <scope>NUCLEOTIDE SEQUENCE [LARGE SCALE GENOMIC DNA]</scope>
    <source>
        <strain evidence="1 2">DW16-2</strain>
    </source>
</reference>
<accession>A0ABU8T4S1</accession>
<dbReference type="InterPro" id="IPR021530">
    <property type="entry name" value="AllH-like"/>
</dbReference>
<comment type="caution">
    <text evidence="1">The sequence shown here is derived from an EMBL/GenBank/DDBJ whole genome shotgun (WGS) entry which is preliminary data.</text>
</comment>
<evidence type="ECO:0000313" key="2">
    <source>
        <dbReference type="Proteomes" id="UP001364211"/>
    </source>
</evidence>
<evidence type="ECO:0000313" key="1">
    <source>
        <dbReference type="EMBL" id="MEJ8278932.1"/>
    </source>
</evidence>
<sequence length="236" mass="23742">MIGVSAPVRVRDLLRRVTDGPVPVVHRGPDAVYLAVRDDDGREGCVGVLGAHAVPVPCGLRSGIPALDVGTAAVRGGTLHLDDEPVAVRRLVDTRVPARSPLPRSGLRPAPGLPPAVTPGAVAGLVGRGEGLTPLGDDVLCGWLALHRSAAAPTPEVDAAVRAHLHRTTLLSAELLRCALRGEVVPQFAALVTALGTPAEPAAAAALAAVGHTSGAAMLHGAALALSALHTEGVAA</sequence>
<organism evidence="1 2">
    <name type="scientific">Pseudonocardia spirodelae</name>
    <dbReference type="NCBI Taxonomy" id="3133431"/>
    <lineage>
        <taxon>Bacteria</taxon>
        <taxon>Bacillati</taxon>
        <taxon>Actinomycetota</taxon>
        <taxon>Actinomycetes</taxon>
        <taxon>Pseudonocardiales</taxon>
        <taxon>Pseudonocardiaceae</taxon>
        <taxon>Pseudonocardia</taxon>
    </lineage>
</organism>
<name>A0ABU8T4S1_9PSEU</name>
<dbReference type="Proteomes" id="UP001364211">
    <property type="component" value="Unassembled WGS sequence"/>
</dbReference>
<dbReference type="Pfam" id="PF11392">
    <property type="entry name" value="AllH"/>
    <property type="match status" value="1"/>
</dbReference>
<dbReference type="RefSeq" id="WP_340287680.1">
    <property type="nucleotide sequence ID" value="NZ_JBBJUP010000005.1"/>
</dbReference>
<keyword evidence="2" id="KW-1185">Reference proteome</keyword>
<proteinExistence type="predicted"/>